<gene>
    <name evidence="2" type="ORF">MKZ38_003898</name>
</gene>
<reference evidence="2" key="1">
    <citation type="submission" date="2022-07" db="EMBL/GenBank/DDBJ databases">
        <title>Draft genome sequence of Zalerion maritima ATCC 34329, a (micro)plastics degrading marine fungus.</title>
        <authorList>
            <person name="Paco A."/>
            <person name="Goncalves M.F.M."/>
            <person name="Rocha-Santos T.A.P."/>
            <person name="Alves A."/>
        </authorList>
    </citation>
    <scope>NUCLEOTIDE SEQUENCE</scope>
    <source>
        <strain evidence="2">ATCC 34329</strain>
    </source>
</reference>
<evidence type="ECO:0000313" key="2">
    <source>
        <dbReference type="EMBL" id="KAJ2905890.1"/>
    </source>
</evidence>
<sequence length="361" mass="39248">MPAGARLDMLARTPTSESAPTPDGQHPLGNFRRSYPHLSQFLYCLCWNADGKPVPPIHPSIIALLAANHQDQGLVCAVQNEFVAQVSVHLQVPGLDFLHDEALKPMARMLNNILGEQWCGMEHPSGYGVVWRYAPDNLPPPLDRIDYPRCNDMVLDAMLQVSMHPLLFNRNECPPELSLWAPVNTDPVAREAQARRVIETIEEAYLLGFIQSPGGQKAVAEQRQYVEPSAPGCITPRVPPPPYLSPPSSQSTSSSPTDTLTAACLAESGSYSTGNTGSGEEEEAVGGFGNRQVLHRLTMELSNLRREVTALVNADTTEAEGCGLYGTERGEEVTDEASLGQEDASEYPDPDGLAFADLVNF</sequence>
<evidence type="ECO:0000256" key="1">
    <source>
        <dbReference type="SAM" id="MobiDB-lite"/>
    </source>
</evidence>
<dbReference type="AlphaFoldDB" id="A0AAD5RY83"/>
<accession>A0AAD5RY83</accession>
<organism evidence="2 3">
    <name type="scientific">Zalerion maritima</name>
    <dbReference type="NCBI Taxonomy" id="339359"/>
    <lineage>
        <taxon>Eukaryota</taxon>
        <taxon>Fungi</taxon>
        <taxon>Dikarya</taxon>
        <taxon>Ascomycota</taxon>
        <taxon>Pezizomycotina</taxon>
        <taxon>Sordariomycetes</taxon>
        <taxon>Lulworthiomycetidae</taxon>
        <taxon>Lulworthiales</taxon>
        <taxon>Lulworthiaceae</taxon>
        <taxon>Zalerion</taxon>
    </lineage>
</organism>
<comment type="caution">
    <text evidence="2">The sequence shown here is derived from an EMBL/GenBank/DDBJ whole genome shotgun (WGS) entry which is preliminary data.</text>
</comment>
<feature type="compositionally biased region" description="Low complexity" evidence="1">
    <location>
        <begin position="246"/>
        <end position="256"/>
    </location>
</feature>
<dbReference type="EMBL" id="JAKWBI020000022">
    <property type="protein sequence ID" value="KAJ2905890.1"/>
    <property type="molecule type" value="Genomic_DNA"/>
</dbReference>
<dbReference type="Proteomes" id="UP001201980">
    <property type="component" value="Unassembled WGS sequence"/>
</dbReference>
<evidence type="ECO:0000313" key="3">
    <source>
        <dbReference type="Proteomes" id="UP001201980"/>
    </source>
</evidence>
<name>A0AAD5RY83_9PEZI</name>
<proteinExistence type="predicted"/>
<keyword evidence="3" id="KW-1185">Reference proteome</keyword>
<protein>
    <submittedName>
        <fullName evidence="2">Uncharacterized protein</fullName>
    </submittedName>
</protein>
<feature type="region of interest" description="Disordered" evidence="1">
    <location>
        <begin position="326"/>
        <end position="351"/>
    </location>
</feature>
<feature type="region of interest" description="Disordered" evidence="1">
    <location>
        <begin position="1"/>
        <end position="29"/>
    </location>
</feature>
<feature type="region of interest" description="Disordered" evidence="1">
    <location>
        <begin position="230"/>
        <end position="259"/>
    </location>
</feature>